<dbReference type="AlphaFoldDB" id="A7TDL2"/>
<gene>
    <name evidence="2" type="ORF">Kpol_1018p9</name>
</gene>
<dbReference type="OrthoDB" id="4070671at2759"/>
<dbReference type="InterPro" id="IPR031426">
    <property type="entry name" value="DUF4667"/>
</dbReference>
<dbReference type="EMBL" id="DS480378">
    <property type="protein sequence ID" value="EDO19482.1"/>
    <property type="molecule type" value="Genomic_DNA"/>
</dbReference>
<dbReference type="Proteomes" id="UP000000267">
    <property type="component" value="Unassembled WGS sequence"/>
</dbReference>
<organism evidence="3">
    <name type="scientific">Vanderwaltozyma polyspora (strain ATCC 22028 / DSM 70294 / BCRC 21397 / CBS 2163 / NBRC 10782 / NRRL Y-8283 / UCD 57-17)</name>
    <name type="common">Kluyveromyces polysporus</name>
    <dbReference type="NCBI Taxonomy" id="436907"/>
    <lineage>
        <taxon>Eukaryota</taxon>
        <taxon>Fungi</taxon>
        <taxon>Dikarya</taxon>
        <taxon>Ascomycota</taxon>
        <taxon>Saccharomycotina</taxon>
        <taxon>Saccharomycetes</taxon>
        <taxon>Saccharomycetales</taxon>
        <taxon>Saccharomycetaceae</taxon>
        <taxon>Vanderwaltozyma</taxon>
    </lineage>
</organism>
<evidence type="ECO:0000313" key="2">
    <source>
        <dbReference type="EMBL" id="EDO19482.1"/>
    </source>
</evidence>
<dbReference type="HOGENOM" id="CLU_1636695_0_0_1"/>
<dbReference type="RefSeq" id="XP_001647340.1">
    <property type="nucleotide sequence ID" value="XM_001647290.1"/>
</dbReference>
<feature type="region of interest" description="Disordered" evidence="1">
    <location>
        <begin position="136"/>
        <end position="162"/>
    </location>
</feature>
<dbReference type="GeneID" id="5547841"/>
<keyword evidence="3" id="KW-1185">Reference proteome</keyword>
<accession>A7TDL2</accession>
<name>A7TDL2_VANPO</name>
<reference evidence="2 3" key="1">
    <citation type="journal article" date="2007" name="Proc. Natl. Acad. Sci. U.S.A.">
        <title>Independent sorting-out of thousands of duplicated gene pairs in two yeast species descended from a whole-genome duplication.</title>
        <authorList>
            <person name="Scannell D.R."/>
            <person name="Frank A.C."/>
            <person name="Conant G.C."/>
            <person name="Byrne K.P."/>
            <person name="Woolfit M."/>
            <person name="Wolfe K.H."/>
        </authorList>
    </citation>
    <scope>NUCLEOTIDE SEQUENCE [LARGE SCALE GENOMIC DNA]</scope>
    <source>
        <strain evidence="3">ATCC 22028 / DSM 70294 / BCRC 21397 / CBS 2163 / NBRC 10782 / NRRL Y-8283 / UCD 57-17</strain>
    </source>
</reference>
<feature type="compositionally biased region" description="Acidic residues" evidence="1">
    <location>
        <begin position="96"/>
        <end position="110"/>
    </location>
</feature>
<evidence type="ECO:0000256" key="1">
    <source>
        <dbReference type="SAM" id="MobiDB-lite"/>
    </source>
</evidence>
<evidence type="ECO:0000313" key="3">
    <source>
        <dbReference type="Proteomes" id="UP000000267"/>
    </source>
</evidence>
<feature type="region of interest" description="Disordered" evidence="1">
    <location>
        <begin position="91"/>
        <end position="120"/>
    </location>
</feature>
<protein>
    <submittedName>
        <fullName evidence="2">Uncharacterized protein</fullName>
    </submittedName>
</protein>
<sequence>MEYTLNRPLSGHLTICTTQNCQFSDYYNKDDTTNNDNKHTFITLTDSNNNQTKFVQCRKSISNESSPTSRFSDTDLSSIIMNHNGKLRYHLRGSDSCDDDDDDDDDEDIDIDKNNNPKISRISSLPNYTFTKHSIAGSPCPCPRHHHRRNSTAVKFDKPSYK</sequence>
<dbReference type="Pfam" id="PF15700">
    <property type="entry name" value="DUF4667"/>
    <property type="match status" value="1"/>
</dbReference>
<dbReference type="InParanoid" id="A7TDL2"/>
<proteinExistence type="predicted"/>
<dbReference type="KEGG" id="vpo:Kpol_1018p9"/>